<evidence type="ECO:0000313" key="4">
    <source>
        <dbReference type="Proteomes" id="UP000001219"/>
    </source>
</evidence>
<dbReference type="EMBL" id="CP001802">
    <property type="protein sequence ID" value="ACY19424.1"/>
    <property type="molecule type" value="Genomic_DNA"/>
</dbReference>
<name>D0LA95_GORB4</name>
<dbReference type="KEGG" id="gbr:Gbro_0070"/>
<evidence type="ECO:0000256" key="1">
    <source>
        <dbReference type="SAM" id="MobiDB-lite"/>
    </source>
</evidence>
<keyword evidence="2" id="KW-1133">Transmembrane helix</keyword>
<feature type="region of interest" description="Disordered" evidence="1">
    <location>
        <begin position="1"/>
        <end position="35"/>
    </location>
</feature>
<dbReference type="HOGENOM" id="CLU_2355749_0_0_11"/>
<evidence type="ECO:0000313" key="3">
    <source>
        <dbReference type="EMBL" id="ACY19424.1"/>
    </source>
</evidence>
<dbReference type="AlphaFoldDB" id="D0LA95"/>
<evidence type="ECO:0000256" key="2">
    <source>
        <dbReference type="SAM" id="Phobius"/>
    </source>
</evidence>
<keyword evidence="4" id="KW-1185">Reference proteome</keyword>
<feature type="region of interest" description="Disordered" evidence="1">
    <location>
        <begin position="71"/>
        <end position="96"/>
    </location>
</feature>
<protein>
    <submittedName>
        <fullName evidence="3">Uncharacterized protein</fullName>
    </submittedName>
</protein>
<proteinExistence type="predicted"/>
<keyword evidence="2" id="KW-0812">Transmembrane</keyword>
<accession>D0LA95</accession>
<dbReference type="Proteomes" id="UP000001219">
    <property type="component" value="Chromosome"/>
</dbReference>
<reference evidence="4" key="1">
    <citation type="submission" date="2009-10" db="EMBL/GenBank/DDBJ databases">
        <title>The complete chromosome of Gordonia bronchialis DSM 43247.</title>
        <authorList>
            <consortium name="US DOE Joint Genome Institute (JGI-PGF)"/>
            <person name="Lucas S."/>
            <person name="Copeland A."/>
            <person name="Lapidus A."/>
            <person name="Glavina del Rio T."/>
            <person name="Dalin E."/>
            <person name="Tice H."/>
            <person name="Bruce D."/>
            <person name="Goodwin L."/>
            <person name="Pitluck S."/>
            <person name="Kyrpides N."/>
            <person name="Mavromatis K."/>
            <person name="Ivanova N."/>
            <person name="Ovchinnikova G."/>
            <person name="Saunders E."/>
            <person name="Brettin T."/>
            <person name="Detter J.C."/>
            <person name="Han C."/>
            <person name="Larimer F."/>
            <person name="Land M."/>
            <person name="Hauser L."/>
            <person name="Markowitz V."/>
            <person name="Cheng J.-F."/>
            <person name="Hugenholtz P."/>
            <person name="Woyke T."/>
            <person name="Wu D."/>
            <person name="Jando M."/>
            <person name="Schneider S."/>
            <person name="Goeker M."/>
            <person name="Klenk H.-P."/>
            <person name="Eisen J.A."/>
        </authorList>
    </citation>
    <scope>NUCLEOTIDE SEQUENCE [LARGE SCALE GENOMIC DNA]</scope>
    <source>
        <strain evidence="4">ATCC 25592 / DSM 43247 / BCRC 13721 / JCM 3198 / KCTC 3076 / NBRC 16047 / NCTC 10667</strain>
    </source>
</reference>
<keyword evidence="2" id="KW-0472">Membrane</keyword>
<feature type="transmembrane region" description="Helical" evidence="2">
    <location>
        <begin position="42"/>
        <end position="67"/>
    </location>
</feature>
<gene>
    <name evidence="3" type="ordered locus">Gbro_0070</name>
</gene>
<dbReference type="RefSeq" id="WP_012832016.1">
    <property type="nucleotide sequence ID" value="NC_013441.1"/>
</dbReference>
<organism evidence="3 4">
    <name type="scientific">Gordonia bronchialis (strain ATCC 25592 / DSM 43247 / BCRC 13721 / JCM 3198 / KCTC 3076 / NBRC 16047 / NCTC 10667)</name>
    <name type="common">Rhodococcus bronchialis</name>
    <dbReference type="NCBI Taxonomy" id="526226"/>
    <lineage>
        <taxon>Bacteria</taxon>
        <taxon>Bacillati</taxon>
        <taxon>Actinomycetota</taxon>
        <taxon>Actinomycetes</taxon>
        <taxon>Mycobacteriales</taxon>
        <taxon>Gordoniaceae</taxon>
        <taxon>Gordonia</taxon>
    </lineage>
</organism>
<reference evidence="3 4" key="2">
    <citation type="journal article" date="2010" name="Stand. Genomic Sci.">
        <title>Complete genome sequence of Gordonia bronchialis type strain (3410).</title>
        <authorList>
            <person name="Ivanova N."/>
            <person name="Sikorski J."/>
            <person name="Jando M."/>
            <person name="Lapidus A."/>
            <person name="Nolan M."/>
            <person name="Lucas S."/>
            <person name="Del Rio T.G."/>
            <person name="Tice H."/>
            <person name="Copeland A."/>
            <person name="Cheng J.F."/>
            <person name="Chen F."/>
            <person name="Bruce D."/>
            <person name="Goodwin L."/>
            <person name="Pitluck S."/>
            <person name="Mavromatis K."/>
            <person name="Ovchinnikova G."/>
            <person name="Pati A."/>
            <person name="Chen A."/>
            <person name="Palaniappan K."/>
            <person name="Land M."/>
            <person name="Hauser L."/>
            <person name="Chang Y.J."/>
            <person name="Jeffries C.D."/>
            <person name="Chain P."/>
            <person name="Saunders E."/>
            <person name="Han C."/>
            <person name="Detter J.C."/>
            <person name="Brettin T."/>
            <person name="Rohde M."/>
            <person name="Goker M."/>
            <person name="Bristow J."/>
            <person name="Eisen J.A."/>
            <person name="Markowitz V."/>
            <person name="Hugenholtz P."/>
            <person name="Klenk H.P."/>
            <person name="Kyrpides N.C."/>
        </authorList>
    </citation>
    <scope>NUCLEOTIDE SEQUENCE [LARGE SCALE GENOMIC DNA]</scope>
    <source>
        <strain evidence="4">ATCC 25592 / DSM 43247 / BCRC 13721 / JCM 3198 / KCTC 3076 / NBRC 16047 / NCTC 10667</strain>
    </source>
</reference>
<sequence>MSGPYGVDPNQQDHQPRRYPPLPPAGWAAAAPKPPRDPNRTVGIIFGALAVVVLLSVGLALLLVNVLGHNESDDKSEIRQQIQGYARDLRGGPRRR</sequence>
<feature type="compositionally biased region" description="Basic and acidic residues" evidence="1">
    <location>
        <begin position="87"/>
        <end position="96"/>
    </location>
</feature>